<name>A0A3N1CPU8_9ACTN</name>
<comment type="caution">
    <text evidence="1">The sequence shown here is derived from an EMBL/GenBank/DDBJ whole genome shotgun (WGS) entry which is preliminary data.</text>
</comment>
<gene>
    <name evidence="1" type="ORF">EDD29_0841</name>
</gene>
<sequence length="587" mass="63124">MHDGIELDVEWACADPGEGLRHGPGELRRGDFERVLDRYAVGTPEDLPQVTIAWLGQDVRARVCLIVHEPAPVPDRYGRRGVRRRVFCVPYAGLALGRIGYTALYGALAGVELPAEGALAVSFPKPDPRSTERRPDDQALTTAALLLTGEPVAVLDPGGLDLAARIGFLDDVAAMLPFGLRARLSVSTWVSATVDHGIRLSFARTARSVGHAVVWGRHPDVPESPETPQAYLDLLAAHSRRDVLVRTLAAITGPMSFKRPEAVLHALDGAVRPPEDSGARRAAGTSPVRPGLDRLAAALRTRAPGDLAACLADLKALSGLPQPVDHRAERREIIGSYGLLGAGIGRTLPDRTLDELYEVLLALSVGTRMTADAVEEARRMAGTLHGPLVRVMRGKAPDGEAAFDALLRPEERRSLLAWLPLADLLDFATRRDTDAELFLEILDLVEERRREPRPGADPEAEAAAVAAFAAHRYLGDAVMRRFPADGARQFQLFDRVLRAAHPGGLGPAEFAAVAVPEGPLPPPALLAAALDRCEGDARALLAEHFGRPLVDRLDLPPARRAALLDRLAPDAQGAAAGGTGMRFRRRR</sequence>
<reference evidence="1 2" key="1">
    <citation type="submission" date="2018-11" db="EMBL/GenBank/DDBJ databases">
        <title>Sequencing the genomes of 1000 actinobacteria strains.</title>
        <authorList>
            <person name="Klenk H.-P."/>
        </authorList>
    </citation>
    <scope>NUCLEOTIDE SEQUENCE [LARGE SCALE GENOMIC DNA]</scope>
    <source>
        <strain evidence="1 2">DSM 44254</strain>
    </source>
</reference>
<organism evidence="1 2">
    <name type="scientific">Actinocorallia herbida</name>
    <dbReference type="NCBI Taxonomy" id="58109"/>
    <lineage>
        <taxon>Bacteria</taxon>
        <taxon>Bacillati</taxon>
        <taxon>Actinomycetota</taxon>
        <taxon>Actinomycetes</taxon>
        <taxon>Streptosporangiales</taxon>
        <taxon>Thermomonosporaceae</taxon>
        <taxon>Actinocorallia</taxon>
    </lineage>
</organism>
<keyword evidence="2" id="KW-1185">Reference proteome</keyword>
<dbReference type="OrthoDB" id="3344388at2"/>
<proteinExistence type="predicted"/>
<dbReference type="Proteomes" id="UP000272400">
    <property type="component" value="Unassembled WGS sequence"/>
</dbReference>
<evidence type="ECO:0000313" key="1">
    <source>
        <dbReference type="EMBL" id="ROO83341.1"/>
    </source>
</evidence>
<evidence type="ECO:0000313" key="2">
    <source>
        <dbReference type="Proteomes" id="UP000272400"/>
    </source>
</evidence>
<accession>A0A3N1CPU8</accession>
<protein>
    <submittedName>
        <fullName evidence="1">Uncharacterized protein</fullName>
    </submittedName>
</protein>
<dbReference type="EMBL" id="RJKE01000001">
    <property type="protein sequence ID" value="ROO83341.1"/>
    <property type="molecule type" value="Genomic_DNA"/>
</dbReference>
<dbReference type="AlphaFoldDB" id="A0A3N1CPU8"/>
<dbReference type="RefSeq" id="WP_123662437.1">
    <property type="nucleotide sequence ID" value="NZ_RJKE01000001.1"/>
</dbReference>